<keyword evidence="6 8" id="KW-0368">Histidine biosynthesis</keyword>
<protein>
    <recommendedName>
        <fullName evidence="3 8">Histidinol-phosphatase</fullName>
        <shortName evidence="8">HolPase</shortName>
        <ecNumber evidence="3 8">3.1.3.15</ecNumber>
    </recommendedName>
</protein>
<dbReference type="Pfam" id="PF02811">
    <property type="entry name" value="PHP"/>
    <property type="match status" value="1"/>
</dbReference>
<comment type="similarity">
    <text evidence="2 8">Belongs to the PHP hydrolase family. HisK subfamily.</text>
</comment>
<dbReference type="EC" id="3.1.3.15" evidence="3 8"/>
<dbReference type="OrthoDB" id="9775255at2"/>
<evidence type="ECO:0000256" key="1">
    <source>
        <dbReference type="ARBA" id="ARBA00004970"/>
    </source>
</evidence>
<reference evidence="11 13" key="2">
    <citation type="submission" date="2016-11" db="EMBL/GenBank/DDBJ databases">
        <authorList>
            <person name="Jaros S."/>
            <person name="Januszkiewicz K."/>
            <person name="Wedrychowicz H."/>
        </authorList>
    </citation>
    <scope>NUCLEOTIDE SEQUENCE [LARGE SCALE GENOMIC DNA]</scope>
    <source>
        <strain evidence="11 13">Y1</strain>
    </source>
</reference>
<dbReference type="InterPro" id="IPR004013">
    <property type="entry name" value="PHP_dom"/>
</dbReference>
<proteinExistence type="inferred from homology"/>
<dbReference type="GO" id="GO:0005737">
    <property type="term" value="C:cytoplasm"/>
    <property type="evidence" value="ECO:0007669"/>
    <property type="project" value="TreeGrafter"/>
</dbReference>
<evidence type="ECO:0000313" key="11">
    <source>
        <dbReference type="EMBL" id="SHM40195.1"/>
    </source>
</evidence>
<organism evidence="11 13">
    <name type="scientific">Ruminococcus flavefaciens</name>
    <dbReference type="NCBI Taxonomy" id="1265"/>
    <lineage>
        <taxon>Bacteria</taxon>
        <taxon>Bacillati</taxon>
        <taxon>Bacillota</taxon>
        <taxon>Clostridia</taxon>
        <taxon>Eubacteriales</taxon>
        <taxon>Oscillospiraceae</taxon>
        <taxon>Ruminococcus</taxon>
    </lineage>
</organism>
<reference evidence="10 12" key="1">
    <citation type="submission" date="2016-10" db="EMBL/GenBank/DDBJ databases">
        <authorList>
            <person name="de Groot N.N."/>
        </authorList>
    </citation>
    <scope>NUCLEOTIDE SEQUENCE [LARGE SCALE GENOMIC DNA]</scope>
    <source>
        <strain evidence="10 12">YAD2003</strain>
    </source>
</reference>
<evidence type="ECO:0000256" key="4">
    <source>
        <dbReference type="ARBA" id="ARBA00022605"/>
    </source>
</evidence>
<evidence type="ECO:0000256" key="8">
    <source>
        <dbReference type="RuleBase" id="RU366003"/>
    </source>
</evidence>
<dbReference type="Gene3D" id="3.20.20.140">
    <property type="entry name" value="Metal-dependent hydrolases"/>
    <property type="match status" value="1"/>
</dbReference>
<feature type="domain" description="PHP" evidence="9">
    <location>
        <begin position="5"/>
        <end position="188"/>
    </location>
</feature>
<dbReference type="NCBIfam" id="TIGR01856">
    <property type="entry name" value="hisJ_fam"/>
    <property type="match status" value="1"/>
</dbReference>
<dbReference type="GO" id="GO:0000105">
    <property type="term" value="P:L-histidine biosynthetic process"/>
    <property type="evidence" value="ECO:0007669"/>
    <property type="project" value="UniProtKB-UniRule"/>
</dbReference>
<name>A0A1M7IHQ2_RUMFL</name>
<dbReference type="Proteomes" id="UP000184394">
    <property type="component" value="Unassembled WGS sequence"/>
</dbReference>
<dbReference type="EMBL" id="FRCT01000004">
    <property type="protein sequence ID" value="SHM40195.1"/>
    <property type="molecule type" value="Genomic_DNA"/>
</dbReference>
<dbReference type="PANTHER" id="PTHR21039:SF0">
    <property type="entry name" value="HISTIDINOL-PHOSPHATASE"/>
    <property type="match status" value="1"/>
</dbReference>
<dbReference type="PANTHER" id="PTHR21039">
    <property type="entry name" value="HISTIDINOL PHOSPHATASE-RELATED"/>
    <property type="match status" value="1"/>
</dbReference>
<dbReference type="AlphaFoldDB" id="A0A1M7IHQ2"/>
<dbReference type="InterPro" id="IPR010140">
    <property type="entry name" value="Histidinol_P_phosphatase_HisJ"/>
</dbReference>
<evidence type="ECO:0000256" key="2">
    <source>
        <dbReference type="ARBA" id="ARBA00009152"/>
    </source>
</evidence>
<gene>
    <name evidence="10" type="ORF">SAMN02910265_01002</name>
    <name evidence="11" type="ORF">SAMN04487860_104122</name>
</gene>
<dbReference type="EMBL" id="FNWV01000002">
    <property type="protein sequence ID" value="SEH48654.1"/>
    <property type="molecule type" value="Genomic_DNA"/>
</dbReference>
<dbReference type="CDD" id="cd12110">
    <property type="entry name" value="PHP_HisPPase_Hisj_like"/>
    <property type="match status" value="1"/>
</dbReference>
<keyword evidence="5 8" id="KW-0378">Hydrolase</keyword>
<dbReference type="UniPathway" id="UPA00031">
    <property type="reaction ID" value="UER00013"/>
</dbReference>
<comment type="catalytic activity">
    <reaction evidence="7 8">
        <text>L-histidinol phosphate + H2O = L-histidinol + phosphate</text>
        <dbReference type="Rhea" id="RHEA:14465"/>
        <dbReference type="ChEBI" id="CHEBI:15377"/>
        <dbReference type="ChEBI" id="CHEBI:43474"/>
        <dbReference type="ChEBI" id="CHEBI:57699"/>
        <dbReference type="ChEBI" id="CHEBI:57980"/>
        <dbReference type="EC" id="3.1.3.15"/>
    </reaction>
</comment>
<keyword evidence="4 8" id="KW-0028">Amino-acid biosynthesis</keyword>
<evidence type="ECO:0000256" key="3">
    <source>
        <dbReference type="ARBA" id="ARBA00013085"/>
    </source>
</evidence>
<evidence type="ECO:0000256" key="7">
    <source>
        <dbReference type="ARBA" id="ARBA00049158"/>
    </source>
</evidence>
<evidence type="ECO:0000256" key="6">
    <source>
        <dbReference type="ARBA" id="ARBA00023102"/>
    </source>
</evidence>
<evidence type="ECO:0000313" key="10">
    <source>
        <dbReference type="EMBL" id="SEH48654.1"/>
    </source>
</evidence>
<evidence type="ECO:0000256" key="5">
    <source>
        <dbReference type="ARBA" id="ARBA00022801"/>
    </source>
</evidence>
<evidence type="ECO:0000313" key="12">
    <source>
        <dbReference type="Proteomes" id="UP000183190"/>
    </source>
</evidence>
<dbReference type="SUPFAM" id="SSF89550">
    <property type="entry name" value="PHP domain-like"/>
    <property type="match status" value="1"/>
</dbReference>
<comment type="pathway">
    <text evidence="1 8">Amino-acid biosynthesis; L-histidine biosynthesis; L-histidine from 5-phospho-alpha-D-ribose 1-diphosphate: step 8/9.</text>
</comment>
<sequence>MKANYHTHTYRCKHGKGTDREFIEQAIASGLKVLGFSDHCPWVYDNDYESPIRMQPSDLDDYFSSLLSLKKEYEKDITIYIGFESEYIPELMEKQDQLLSGYPVDYMILGQHYNEPEYNSHYNGHGTNSLKQFTRYIDLIIEGMDSGRYKYVAHPDLLYYAGEESTRVEQYTRLCKYFKEHELPIEINLIGLKNGLHYPSDRLLRIAHEVVNTAIIGIDAHTPNLIGDIASIELGNTVAENYGIELIDYLPGLEPKI</sequence>
<dbReference type="GO" id="GO:0004401">
    <property type="term" value="F:histidinol-phosphatase activity"/>
    <property type="evidence" value="ECO:0007669"/>
    <property type="project" value="UniProtKB-UniRule"/>
</dbReference>
<dbReference type="Proteomes" id="UP000183190">
    <property type="component" value="Unassembled WGS sequence"/>
</dbReference>
<evidence type="ECO:0000259" key="9">
    <source>
        <dbReference type="Pfam" id="PF02811"/>
    </source>
</evidence>
<evidence type="ECO:0000313" key="13">
    <source>
        <dbReference type="Proteomes" id="UP000184394"/>
    </source>
</evidence>
<dbReference type="InterPro" id="IPR016195">
    <property type="entry name" value="Pol/histidinol_Pase-like"/>
</dbReference>
<accession>A0A1M7IHQ2</accession>
<dbReference type="RefSeq" id="WP_072949718.1">
    <property type="nucleotide sequence ID" value="NZ_FNWV01000002.1"/>
</dbReference>